<name>A0A0K0CWW7_ANGCA</name>
<reference evidence="1" key="1">
    <citation type="submission" date="2012-09" db="EMBL/GenBank/DDBJ databases">
        <authorList>
            <person name="Martin A.A."/>
        </authorList>
    </citation>
    <scope>NUCLEOTIDE SEQUENCE</scope>
</reference>
<dbReference type="AlphaFoldDB" id="A0A0K0CWW7"/>
<proteinExistence type="predicted"/>
<reference evidence="2" key="2">
    <citation type="submission" date="2017-02" db="UniProtKB">
        <authorList>
            <consortium name="WormBaseParasite"/>
        </authorList>
    </citation>
    <scope>IDENTIFICATION</scope>
</reference>
<sequence length="106" mass="12405">MCNFSLLEFQYPDQLMKDIDMLSYPPYRSAIDFQCMFSDGETRCPFQLDVYCSRGRTPLMVAAFNQSLPILKYVIVFTYKLSRYDKVALQLLVYNLIIGEQGKDFN</sequence>
<keyword evidence="1" id="KW-1185">Reference proteome</keyword>
<dbReference type="SUPFAM" id="SSF140860">
    <property type="entry name" value="Pseudo ankyrin repeat-like"/>
    <property type="match status" value="1"/>
</dbReference>
<evidence type="ECO:0000313" key="2">
    <source>
        <dbReference type="WBParaSite" id="ACAC_0000199101-mRNA-1"/>
    </source>
</evidence>
<evidence type="ECO:0000313" key="1">
    <source>
        <dbReference type="Proteomes" id="UP000035642"/>
    </source>
</evidence>
<dbReference type="Proteomes" id="UP000035642">
    <property type="component" value="Unassembled WGS sequence"/>
</dbReference>
<accession>A0A0K0CWW7</accession>
<organism evidence="1 2">
    <name type="scientific">Angiostrongylus cantonensis</name>
    <name type="common">Rat lungworm</name>
    <dbReference type="NCBI Taxonomy" id="6313"/>
    <lineage>
        <taxon>Eukaryota</taxon>
        <taxon>Metazoa</taxon>
        <taxon>Ecdysozoa</taxon>
        <taxon>Nematoda</taxon>
        <taxon>Chromadorea</taxon>
        <taxon>Rhabditida</taxon>
        <taxon>Rhabditina</taxon>
        <taxon>Rhabditomorpha</taxon>
        <taxon>Strongyloidea</taxon>
        <taxon>Metastrongylidae</taxon>
        <taxon>Angiostrongylus</taxon>
    </lineage>
</organism>
<dbReference type="WBParaSite" id="ACAC_0000199101-mRNA-1">
    <property type="protein sequence ID" value="ACAC_0000199101-mRNA-1"/>
    <property type="gene ID" value="ACAC_0000199101"/>
</dbReference>
<protein>
    <submittedName>
        <fullName evidence="2">ANK_REP_REGION domain-containing protein</fullName>
    </submittedName>
</protein>
<dbReference type="STRING" id="6313.A0A0K0CWW7"/>